<dbReference type="RefSeq" id="WP_276093714.1">
    <property type="nucleotide sequence ID" value="NZ_JARJBC010000007.1"/>
</dbReference>
<feature type="domain" description="Ketoreductase" evidence="3">
    <location>
        <begin position="18"/>
        <end position="198"/>
    </location>
</feature>
<evidence type="ECO:0000313" key="4">
    <source>
        <dbReference type="EMBL" id="MDF3290277.1"/>
    </source>
</evidence>
<proteinExistence type="inferred from homology"/>
<dbReference type="InterPro" id="IPR002347">
    <property type="entry name" value="SDR_fam"/>
</dbReference>
<dbReference type="PANTHER" id="PTHR42760">
    <property type="entry name" value="SHORT-CHAIN DEHYDROGENASES/REDUCTASES FAMILY MEMBER"/>
    <property type="match status" value="1"/>
</dbReference>
<keyword evidence="2" id="KW-0560">Oxidoreductase</keyword>
<dbReference type="Pfam" id="PF13561">
    <property type="entry name" value="adh_short_C2"/>
    <property type="match status" value="1"/>
</dbReference>
<dbReference type="PANTHER" id="PTHR42760:SF133">
    <property type="entry name" value="3-OXOACYL-[ACYL-CARRIER-PROTEIN] REDUCTASE"/>
    <property type="match status" value="1"/>
</dbReference>
<gene>
    <name evidence="4" type="ORF">P3G67_13680</name>
</gene>
<evidence type="ECO:0000256" key="2">
    <source>
        <dbReference type="ARBA" id="ARBA00023002"/>
    </source>
</evidence>
<dbReference type="Proteomes" id="UP001216579">
    <property type="component" value="Unassembled WGS sequence"/>
</dbReference>
<comment type="similarity">
    <text evidence="1">Belongs to the short-chain dehydrogenases/reductases (SDR) family.</text>
</comment>
<dbReference type="Gene3D" id="3.40.50.720">
    <property type="entry name" value="NAD(P)-binding Rossmann-like Domain"/>
    <property type="match status" value="1"/>
</dbReference>
<evidence type="ECO:0000256" key="1">
    <source>
        <dbReference type="ARBA" id="ARBA00006484"/>
    </source>
</evidence>
<evidence type="ECO:0000313" key="5">
    <source>
        <dbReference type="Proteomes" id="UP001216579"/>
    </source>
</evidence>
<accession>A0ABT5ZKC0</accession>
<dbReference type="PRINTS" id="PR00080">
    <property type="entry name" value="SDRFAMILY"/>
</dbReference>
<sequence>MADTSYWSGAHVNDLRDRVALVTGGTQGIGFATAQELARYGARVVITGTDAETVETRAEMIARTCDTRVSGLVLNASDYDSSAGVVKSVTATQGGLDIFVANAGVMDCAPIGMMREEHVRHVLDVNLIGAVSGLQAAARAMMRSRRGAVILLSSIVARDGAASQVVYAAAKGALASVARSSARELGPYGIRVNAVAPGLIETDLLSAVPAAVLEEARQRTPLRRLGRSDEVARLVRFLASDQASFITGQTLGIDGGLTL</sequence>
<dbReference type="EMBL" id="JARJBC010000007">
    <property type="protein sequence ID" value="MDF3290277.1"/>
    <property type="molecule type" value="Genomic_DNA"/>
</dbReference>
<organism evidence="4 5">
    <name type="scientific">Streptomyces silvisoli</name>
    <dbReference type="NCBI Taxonomy" id="3034235"/>
    <lineage>
        <taxon>Bacteria</taxon>
        <taxon>Bacillati</taxon>
        <taxon>Actinomycetota</taxon>
        <taxon>Actinomycetes</taxon>
        <taxon>Kitasatosporales</taxon>
        <taxon>Streptomycetaceae</taxon>
        <taxon>Streptomyces</taxon>
    </lineage>
</organism>
<dbReference type="SMART" id="SM00822">
    <property type="entry name" value="PKS_KR"/>
    <property type="match status" value="1"/>
</dbReference>
<reference evidence="4 5" key="1">
    <citation type="submission" date="2023-03" db="EMBL/GenBank/DDBJ databases">
        <title>Draft genome sequence of Streptomyces sp. RB6PN23 isolated from peat swamp forest in Thailand.</title>
        <authorList>
            <person name="Klaysubun C."/>
            <person name="Duangmal K."/>
        </authorList>
    </citation>
    <scope>NUCLEOTIDE SEQUENCE [LARGE SCALE GENOMIC DNA]</scope>
    <source>
        <strain evidence="4 5">RB6PN23</strain>
    </source>
</reference>
<dbReference type="InterPro" id="IPR057326">
    <property type="entry name" value="KR_dom"/>
</dbReference>
<comment type="caution">
    <text evidence="4">The sequence shown here is derived from an EMBL/GenBank/DDBJ whole genome shotgun (WGS) entry which is preliminary data.</text>
</comment>
<keyword evidence="5" id="KW-1185">Reference proteome</keyword>
<protein>
    <submittedName>
        <fullName evidence="4">SDR family NAD(P)-dependent oxidoreductase</fullName>
    </submittedName>
</protein>
<dbReference type="PRINTS" id="PR00081">
    <property type="entry name" value="GDHRDH"/>
</dbReference>
<dbReference type="SUPFAM" id="SSF51735">
    <property type="entry name" value="NAD(P)-binding Rossmann-fold domains"/>
    <property type="match status" value="1"/>
</dbReference>
<name>A0ABT5ZKC0_9ACTN</name>
<dbReference type="InterPro" id="IPR036291">
    <property type="entry name" value="NAD(P)-bd_dom_sf"/>
</dbReference>
<evidence type="ECO:0000259" key="3">
    <source>
        <dbReference type="SMART" id="SM00822"/>
    </source>
</evidence>